<feature type="transmembrane region" description="Helical" evidence="1">
    <location>
        <begin position="103"/>
        <end position="124"/>
    </location>
</feature>
<dbReference type="RefSeq" id="WP_069308266.1">
    <property type="nucleotide sequence ID" value="NZ_MCRJ01000154.1"/>
</dbReference>
<comment type="caution">
    <text evidence="2">The sequence shown here is derived from an EMBL/GenBank/DDBJ whole genome shotgun (WGS) entry which is preliminary data.</text>
</comment>
<keyword evidence="1" id="KW-0812">Transmembrane</keyword>
<evidence type="ECO:0000256" key="1">
    <source>
        <dbReference type="SAM" id="Phobius"/>
    </source>
</evidence>
<proteinExistence type="predicted"/>
<gene>
    <name evidence="2" type="primary">ybhN_2</name>
    <name evidence="2" type="ORF">A6302_04100</name>
</gene>
<feature type="transmembrane region" description="Helical" evidence="1">
    <location>
        <begin position="182"/>
        <end position="203"/>
    </location>
</feature>
<feature type="transmembrane region" description="Helical" evidence="1">
    <location>
        <begin position="25"/>
        <end position="49"/>
    </location>
</feature>
<accession>A0A1E3GX21</accession>
<reference evidence="2 3" key="1">
    <citation type="submission" date="2016-07" db="EMBL/GenBank/DDBJ databases">
        <title>Draft Genome Sequence of Methylobrevis pamukkalensis PK2.</title>
        <authorList>
            <person name="Vasilenko O.V."/>
            <person name="Doronina N.V."/>
            <person name="Shmareva M.N."/>
            <person name="Tarlachkov S.V."/>
            <person name="Mustakhimov I."/>
            <person name="Trotsenko Y.A."/>
        </authorList>
    </citation>
    <scope>NUCLEOTIDE SEQUENCE [LARGE SCALE GENOMIC DNA]</scope>
    <source>
        <strain evidence="2 3">PK2</strain>
    </source>
</reference>
<protein>
    <submittedName>
        <fullName evidence="2">Inner membrane protein YbhN</fullName>
    </submittedName>
</protein>
<keyword evidence="1" id="KW-1133">Transmembrane helix</keyword>
<evidence type="ECO:0000313" key="2">
    <source>
        <dbReference type="EMBL" id="ODN68602.1"/>
    </source>
</evidence>
<dbReference type="AlphaFoldDB" id="A0A1E3GX21"/>
<dbReference type="EMBL" id="MCRJ01000154">
    <property type="protein sequence ID" value="ODN68602.1"/>
    <property type="molecule type" value="Genomic_DNA"/>
</dbReference>
<evidence type="ECO:0000313" key="3">
    <source>
        <dbReference type="Proteomes" id="UP000094622"/>
    </source>
</evidence>
<organism evidence="2 3">
    <name type="scientific">Methylobrevis pamukkalensis</name>
    <dbReference type="NCBI Taxonomy" id="1439726"/>
    <lineage>
        <taxon>Bacteria</taxon>
        <taxon>Pseudomonadati</taxon>
        <taxon>Pseudomonadota</taxon>
        <taxon>Alphaproteobacteria</taxon>
        <taxon>Hyphomicrobiales</taxon>
        <taxon>Pleomorphomonadaceae</taxon>
        <taxon>Methylobrevis</taxon>
    </lineage>
</organism>
<keyword evidence="3" id="KW-1185">Reference proteome</keyword>
<feature type="transmembrane region" description="Helical" evidence="1">
    <location>
        <begin position="144"/>
        <end position="170"/>
    </location>
</feature>
<feature type="transmembrane region" description="Helical" evidence="1">
    <location>
        <begin position="258"/>
        <end position="280"/>
    </location>
</feature>
<name>A0A1E3GX21_9HYPH</name>
<dbReference type="OrthoDB" id="145485at2"/>
<feature type="transmembrane region" description="Helical" evidence="1">
    <location>
        <begin position="223"/>
        <end position="246"/>
    </location>
</feature>
<feature type="transmembrane region" description="Helical" evidence="1">
    <location>
        <begin position="300"/>
        <end position="321"/>
    </location>
</feature>
<sequence length="338" mass="36007">MLQPFDDKTGGQQGTVRPPRRRRNWAGYLGPVLAIGLIVYAGIVLYGMATRIDPREIGIALENIPAWRILVAVALTVISVVSLAAYDVCAIKVVRTRKPVGTAYAALCGGIANIFANGLGFPILTGGMARYRLYSMIGLDLAAVGRIMALTWVTMWSGLVFVLGLTLLLGDTGEEAVFLNHTADRTIGAVLLLVLTIAVLWTGRRRRAVRLGGWAVRLPTTPVLIAMIAAGGVDLFASAATLYVLLPPDVVPSMAIYMITYVVAILAGNAANTPGGLGVFEAAMVTGLELGDRPDVAASLILFRIIYFLLPLAVSIGLFGVMEWRFRRARAAAGPDES</sequence>
<keyword evidence="1" id="KW-0472">Membrane</keyword>
<feature type="transmembrane region" description="Helical" evidence="1">
    <location>
        <begin position="69"/>
        <end position="91"/>
    </location>
</feature>
<dbReference type="Proteomes" id="UP000094622">
    <property type="component" value="Unassembled WGS sequence"/>
</dbReference>